<evidence type="ECO:0000313" key="6">
    <source>
        <dbReference type="Proteomes" id="UP001595444"/>
    </source>
</evidence>
<keyword evidence="3" id="KW-0865">Zymogen</keyword>
<sequence>MELRLRKHLIRAMAAFCMVGSPALAETTQHLETAGLVAPVEILKDKWGISHIYAQNQADLFFAQGYSAARDRLFQFEIWRRRALGLMAEIQGEKALQHDIGARLLKFRGDMDAEMQHYHKDGKEIITSFVRGVNAYIEETRKNPDLLPVEFQLLGITPGYWTPEVVISRHNALTGGASQEVMLSALVDMTGPDATEALFPFTEKAYLKAFDGVDLSDIRNNLMDLYTASRTPPAFDKDDLAANNITDSSAVNFASLNNHNQSPPNVMEEMNTIGSNNWLIAGSKTKSGFPIMANDPHRSITMPSLRYWAHLVAPGWNVIGGGEPVLPGISIGHNEYGAWGLTIFRIDQEDLYVYETNPENPNEYRYEGKWEAMETVSETIPVRGAAPVTVTLKYTRHGPVLMEKTEGHKAFALRAAWLETGTAPYLASLRMDQADSWQAFREACSYSGLPGENMIWADKEGNIGWQTVGIAPLRVGWNGLLPVTGDGRYEWAGFAPIKSMPHMLNPENGYFQTANQVNVPEGYPNIYSPLGADPFRFDRIGELLASRNDMTIEDSKTIQFDELAIPARILVPLFKSIQLNDPKAEEARQMLLAWDYRMSANSVAANIYAAFENALRTAMRNSLVPEEAYPYLTSLPLTQVVKWATAPETAPDGLFSGKAEAARDTLLTSSLKSAVNTLTEKLGPDTTQWQYGNEKQHYSKIMHPLSKIVPELADKFDVGGDPKGGSSSTVNLSVGSPYHIAGPSLRIIADTSDWDKTVGTNTPGQSGNPDSPFYDNLYEGWLNGDYFPAYYSREKIEASTQEKILLKPE</sequence>
<evidence type="ECO:0000256" key="2">
    <source>
        <dbReference type="ARBA" id="ARBA00022801"/>
    </source>
</evidence>
<name>A0ABV7D052_9PROT</name>
<evidence type="ECO:0000256" key="4">
    <source>
        <dbReference type="SAM" id="SignalP"/>
    </source>
</evidence>
<dbReference type="PANTHER" id="PTHR34218">
    <property type="entry name" value="PEPTIDASE S45 PENICILLIN AMIDASE"/>
    <property type="match status" value="1"/>
</dbReference>
<feature type="signal peptide" evidence="4">
    <location>
        <begin position="1"/>
        <end position="25"/>
    </location>
</feature>
<dbReference type="Proteomes" id="UP001595444">
    <property type="component" value="Unassembled WGS sequence"/>
</dbReference>
<proteinExistence type="inferred from homology"/>
<dbReference type="Gene3D" id="1.10.1400.10">
    <property type="match status" value="1"/>
</dbReference>
<keyword evidence="4" id="KW-0732">Signal</keyword>
<accession>A0ABV7D052</accession>
<dbReference type="Gene3D" id="2.30.120.10">
    <property type="match status" value="1"/>
</dbReference>
<dbReference type="InterPro" id="IPR029055">
    <property type="entry name" value="Ntn_hydrolases_N"/>
</dbReference>
<protein>
    <submittedName>
        <fullName evidence="5">Penicillin acylase family protein</fullName>
    </submittedName>
</protein>
<evidence type="ECO:0000313" key="5">
    <source>
        <dbReference type="EMBL" id="MFC3050538.1"/>
    </source>
</evidence>
<evidence type="ECO:0000256" key="3">
    <source>
        <dbReference type="ARBA" id="ARBA00023145"/>
    </source>
</evidence>
<dbReference type="PANTHER" id="PTHR34218:SF4">
    <property type="entry name" value="ACYL-HOMOSERINE LACTONE ACYLASE QUIP"/>
    <property type="match status" value="1"/>
</dbReference>
<reference evidence="6" key="1">
    <citation type="journal article" date="2019" name="Int. J. Syst. Evol. Microbiol.">
        <title>The Global Catalogue of Microorganisms (GCM) 10K type strain sequencing project: providing services to taxonomists for standard genome sequencing and annotation.</title>
        <authorList>
            <consortium name="The Broad Institute Genomics Platform"/>
            <consortium name="The Broad Institute Genome Sequencing Center for Infectious Disease"/>
            <person name="Wu L."/>
            <person name="Ma J."/>
        </authorList>
    </citation>
    <scope>NUCLEOTIDE SEQUENCE [LARGE SCALE GENOMIC DNA]</scope>
    <source>
        <strain evidence="6">KCTC 62164</strain>
    </source>
</reference>
<evidence type="ECO:0000256" key="1">
    <source>
        <dbReference type="ARBA" id="ARBA00006586"/>
    </source>
</evidence>
<dbReference type="InterPro" id="IPR002692">
    <property type="entry name" value="S45"/>
</dbReference>
<dbReference type="EMBL" id="JBHRSL010000001">
    <property type="protein sequence ID" value="MFC3050538.1"/>
    <property type="molecule type" value="Genomic_DNA"/>
</dbReference>
<dbReference type="InterPro" id="IPR014395">
    <property type="entry name" value="Pen/GL7ACA/AHL_acylase"/>
</dbReference>
<feature type="chain" id="PRO_5045140756" evidence="4">
    <location>
        <begin position="26"/>
        <end position="809"/>
    </location>
</feature>
<organism evidence="5 6">
    <name type="scientific">Kordiimonas pumila</name>
    <dbReference type="NCBI Taxonomy" id="2161677"/>
    <lineage>
        <taxon>Bacteria</taxon>
        <taxon>Pseudomonadati</taxon>
        <taxon>Pseudomonadota</taxon>
        <taxon>Alphaproteobacteria</taxon>
        <taxon>Kordiimonadales</taxon>
        <taxon>Kordiimonadaceae</taxon>
        <taxon>Kordiimonas</taxon>
    </lineage>
</organism>
<keyword evidence="6" id="KW-1185">Reference proteome</keyword>
<dbReference type="InterPro" id="IPR043146">
    <property type="entry name" value="Penicillin_amidase_N_B-knob"/>
</dbReference>
<dbReference type="CDD" id="cd03747">
    <property type="entry name" value="Ntn_PGA_like"/>
    <property type="match status" value="1"/>
</dbReference>
<comment type="caution">
    <text evidence="5">The sequence shown here is derived from an EMBL/GenBank/DDBJ whole genome shotgun (WGS) entry which is preliminary data.</text>
</comment>
<dbReference type="RefSeq" id="WP_194214914.1">
    <property type="nucleotide sequence ID" value="NZ_CP061205.1"/>
</dbReference>
<dbReference type="PIRSF" id="PIRSF001227">
    <property type="entry name" value="Pen_acylase"/>
    <property type="match status" value="1"/>
</dbReference>
<dbReference type="SUPFAM" id="SSF56235">
    <property type="entry name" value="N-terminal nucleophile aminohydrolases (Ntn hydrolases)"/>
    <property type="match status" value="1"/>
</dbReference>
<dbReference type="Gene3D" id="1.10.439.10">
    <property type="entry name" value="Penicillin Amidohydrolase, domain 1"/>
    <property type="match status" value="1"/>
</dbReference>
<dbReference type="Gene3D" id="3.60.20.10">
    <property type="entry name" value="Glutamine Phosphoribosylpyrophosphate, subunit 1, domain 1"/>
    <property type="match status" value="1"/>
</dbReference>
<dbReference type="InterPro" id="IPR043147">
    <property type="entry name" value="Penicillin_amidase_A-knob"/>
</dbReference>
<dbReference type="InterPro" id="IPR023343">
    <property type="entry name" value="Penicillin_amidase_dom1"/>
</dbReference>
<gene>
    <name evidence="5" type="ORF">ACFOKA_01325</name>
</gene>
<comment type="similarity">
    <text evidence="1">Belongs to the peptidase S45 family.</text>
</comment>
<keyword evidence="2" id="KW-0378">Hydrolase</keyword>
<dbReference type="Pfam" id="PF01804">
    <property type="entry name" value="Penicil_amidase"/>
    <property type="match status" value="1"/>
</dbReference>